<dbReference type="PANTHER" id="PTHR30460">
    <property type="entry name" value="MODERATE CONDUCTANCE MECHANOSENSITIVE CHANNEL YBIO"/>
    <property type="match status" value="1"/>
</dbReference>
<evidence type="ECO:0000313" key="13">
    <source>
        <dbReference type="Proteomes" id="UP000325957"/>
    </source>
</evidence>
<dbReference type="InterPro" id="IPR045276">
    <property type="entry name" value="YbiO_bact"/>
</dbReference>
<dbReference type="Pfam" id="PF21088">
    <property type="entry name" value="MS_channel_1st"/>
    <property type="match status" value="1"/>
</dbReference>
<dbReference type="Gene3D" id="1.10.287.1260">
    <property type="match status" value="1"/>
</dbReference>
<evidence type="ECO:0000313" key="12">
    <source>
        <dbReference type="EMBL" id="KAA9393703.1"/>
    </source>
</evidence>
<organism evidence="12 13">
    <name type="scientific">Kocuria coralli</name>
    <dbReference type="NCBI Taxonomy" id="1461025"/>
    <lineage>
        <taxon>Bacteria</taxon>
        <taxon>Bacillati</taxon>
        <taxon>Actinomycetota</taxon>
        <taxon>Actinomycetes</taxon>
        <taxon>Micrococcales</taxon>
        <taxon>Micrococcaceae</taxon>
        <taxon>Kocuria</taxon>
    </lineage>
</organism>
<dbReference type="OrthoDB" id="4638917at2"/>
<dbReference type="Gene3D" id="2.30.30.60">
    <property type="match status" value="1"/>
</dbReference>
<evidence type="ECO:0000256" key="7">
    <source>
        <dbReference type="SAM" id="MobiDB-lite"/>
    </source>
</evidence>
<dbReference type="SUPFAM" id="SSF82861">
    <property type="entry name" value="Mechanosensitive channel protein MscS (YggB), transmembrane region"/>
    <property type="match status" value="1"/>
</dbReference>
<evidence type="ECO:0000259" key="10">
    <source>
        <dbReference type="Pfam" id="PF21082"/>
    </source>
</evidence>
<evidence type="ECO:0000256" key="5">
    <source>
        <dbReference type="ARBA" id="ARBA00022989"/>
    </source>
</evidence>
<dbReference type="SUPFAM" id="SSF50182">
    <property type="entry name" value="Sm-like ribonucleoproteins"/>
    <property type="match status" value="1"/>
</dbReference>
<keyword evidence="13" id="KW-1185">Reference proteome</keyword>
<feature type="compositionally biased region" description="Low complexity" evidence="7">
    <location>
        <begin position="313"/>
        <end position="329"/>
    </location>
</feature>
<evidence type="ECO:0000259" key="9">
    <source>
        <dbReference type="Pfam" id="PF00924"/>
    </source>
</evidence>
<comment type="subcellular location">
    <subcellularLocation>
        <location evidence="1">Cell membrane</location>
        <topology evidence="1">Multi-pass membrane protein</topology>
    </subcellularLocation>
</comment>
<dbReference type="InterPro" id="IPR006685">
    <property type="entry name" value="MscS_channel_2nd"/>
</dbReference>
<dbReference type="FunFam" id="2.30.30.60:FF:000001">
    <property type="entry name" value="MscS Mechanosensitive ion channel"/>
    <property type="match status" value="1"/>
</dbReference>
<keyword evidence="6 8" id="KW-0472">Membrane</keyword>
<protein>
    <submittedName>
        <fullName evidence="12">Mechanosensitive ion channel family protein</fullName>
    </submittedName>
</protein>
<feature type="domain" description="Mechanosensitive ion channel MscS C-terminal" evidence="10">
    <location>
        <begin position="208"/>
        <end position="294"/>
    </location>
</feature>
<dbReference type="Pfam" id="PF21082">
    <property type="entry name" value="MS_channel_3rd"/>
    <property type="match status" value="1"/>
</dbReference>
<dbReference type="InterPro" id="IPR049142">
    <property type="entry name" value="MS_channel_1st"/>
</dbReference>
<dbReference type="Pfam" id="PF00924">
    <property type="entry name" value="MS_channel_2nd"/>
    <property type="match status" value="1"/>
</dbReference>
<reference evidence="12 13" key="1">
    <citation type="submission" date="2019-05" db="EMBL/GenBank/DDBJ databases">
        <title>Kocuria coralli sp. nov., a novel actinobacterium isolated from coral reef seawater.</title>
        <authorList>
            <person name="Li J."/>
        </authorList>
    </citation>
    <scope>NUCLEOTIDE SEQUENCE [LARGE SCALE GENOMIC DNA]</scope>
    <source>
        <strain evidence="12 13">SCSIO 13007</strain>
    </source>
</reference>
<sequence>MDLLANASTTMPDVASWEFWLGVPFRVLLILVIAGVASAAIRLIIRRITRGIERGTRSRVVRKLDAGKAQWVQDAGLARERQVQRAKTVGSVLASVATLAVWAIALLMVISELGFNIAPVVASAGIAGVALSFGAQSLVKDYIAGIFMVAEDQLGIGDVVDLGEASGSVEEVGLRVTQVRDVQGTLWHVRNGEILRVGNSSQGWARAVLDVPLPYDGDLDAMTARLKDSLEDLKNDPEVGASVMGSPEVLGVESLTGESVTVRVTVKTAPSQQWAVSRAMRVKVKKMLDREGLSVPLLNQTVVRGSAGPYGQAAEAGAPGTAPAEPGSADPRSATTGSQGAPERG</sequence>
<feature type="transmembrane region" description="Helical" evidence="8">
    <location>
        <begin position="20"/>
        <end position="45"/>
    </location>
</feature>
<dbReference type="SUPFAM" id="SSF82689">
    <property type="entry name" value="Mechanosensitive channel protein MscS (YggB), C-terminal domain"/>
    <property type="match status" value="1"/>
</dbReference>
<comment type="similarity">
    <text evidence="2">Belongs to the MscS (TC 1.A.23) family.</text>
</comment>
<feature type="domain" description="Mechanosensitive ion channel MscS" evidence="9">
    <location>
        <begin position="138"/>
        <end position="200"/>
    </location>
</feature>
<keyword evidence="5 8" id="KW-1133">Transmembrane helix</keyword>
<feature type="transmembrane region" description="Helical" evidence="8">
    <location>
        <begin position="117"/>
        <end position="139"/>
    </location>
</feature>
<feature type="domain" description="Mechanosensitive ion channel transmembrane helices 2/3" evidence="11">
    <location>
        <begin position="98"/>
        <end position="136"/>
    </location>
</feature>
<comment type="caution">
    <text evidence="12">The sequence shown here is derived from an EMBL/GenBank/DDBJ whole genome shotgun (WGS) entry which is preliminary data.</text>
</comment>
<name>A0A5J5KVN4_9MICC</name>
<gene>
    <name evidence="12" type="ORF">FCK90_11010</name>
</gene>
<evidence type="ECO:0000256" key="1">
    <source>
        <dbReference type="ARBA" id="ARBA00004651"/>
    </source>
</evidence>
<evidence type="ECO:0000256" key="2">
    <source>
        <dbReference type="ARBA" id="ARBA00008017"/>
    </source>
</evidence>
<accession>A0A5J5KVN4</accession>
<evidence type="ECO:0000256" key="8">
    <source>
        <dbReference type="SAM" id="Phobius"/>
    </source>
</evidence>
<keyword evidence="3" id="KW-1003">Cell membrane</keyword>
<dbReference type="InterPro" id="IPR011014">
    <property type="entry name" value="MscS_channel_TM-2"/>
</dbReference>
<evidence type="ECO:0000256" key="6">
    <source>
        <dbReference type="ARBA" id="ARBA00023136"/>
    </source>
</evidence>
<dbReference type="InterPro" id="IPR023408">
    <property type="entry name" value="MscS_beta-dom_sf"/>
</dbReference>
<evidence type="ECO:0000259" key="11">
    <source>
        <dbReference type="Pfam" id="PF21088"/>
    </source>
</evidence>
<dbReference type="GO" id="GO:0008381">
    <property type="term" value="F:mechanosensitive monoatomic ion channel activity"/>
    <property type="evidence" value="ECO:0007669"/>
    <property type="project" value="InterPro"/>
</dbReference>
<evidence type="ECO:0000256" key="4">
    <source>
        <dbReference type="ARBA" id="ARBA00022692"/>
    </source>
</evidence>
<dbReference type="PANTHER" id="PTHR30460:SF0">
    <property type="entry name" value="MODERATE CONDUCTANCE MECHANOSENSITIVE CHANNEL YBIO"/>
    <property type="match status" value="1"/>
</dbReference>
<feature type="transmembrane region" description="Helical" evidence="8">
    <location>
        <begin position="89"/>
        <end position="111"/>
    </location>
</feature>
<keyword evidence="4 8" id="KW-0812">Transmembrane</keyword>
<dbReference type="GO" id="GO:0005886">
    <property type="term" value="C:plasma membrane"/>
    <property type="evidence" value="ECO:0007669"/>
    <property type="project" value="UniProtKB-SubCell"/>
</dbReference>
<dbReference type="EMBL" id="SZWF01000015">
    <property type="protein sequence ID" value="KAA9393703.1"/>
    <property type="molecule type" value="Genomic_DNA"/>
</dbReference>
<dbReference type="InterPro" id="IPR049278">
    <property type="entry name" value="MS_channel_C"/>
</dbReference>
<evidence type="ECO:0000256" key="3">
    <source>
        <dbReference type="ARBA" id="ARBA00022475"/>
    </source>
</evidence>
<dbReference type="AlphaFoldDB" id="A0A5J5KVN4"/>
<dbReference type="InterPro" id="IPR010920">
    <property type="entry name" value="LSM_dom_sf"/>
</dbReference>
<dbReference type="InterPro" id="IPR011066">
    <property type="entry name" value="MscS_channel_C_sf"/>
</dbReference>
<feature type="region of interest" description="Disordered" evidence="7">
    <location>
        <begin position="307"/>
        <end position="345"/>
    </location>
</feature>
<proteinExistence type="inferred from homology"/>
<dbReference type="Gene3D" id="3.30.70.100">
    <property type="match status" value="1"/>
</dbReference>
<dbReference type="Proteomes" id="UP000325957">
    <property type="component" value="Unassembled WGS sequence"/>
</dbReference>